<evidence type="ECO:0000313" key="4">
    <source>
        <dbReference type="Proteomes" id="UP000201566"/>
    </source>
</evidence>
<organism evidence="3 4">
    <name type="scientific">Pandoravirus dulcis</name>
    <dbReference type="NCBI Taxonomy" id="1349409"/>
    <lineage>
        <taxon>Viruses</taxon>
        <taxon>Pandoravirus</taxon>
    </lineage>
</organism>
<protein>
    <submittedName>
        <fullName evidence="3">F-box domain containing protein</fullName>
    </submittedName>
</protein>
<feature type="region of interest" description="Disordered" evidence="1">
    <location>
        <begin position="1"/>
        <end position="56"/>
    </location>
</feature>
<dbReference type="Gene3D" id="2.160.20.80">
    <property type="entry name" value="E3 ubiquitin-protein ligase SopA"/>
    <property type="match status" value="1"/>
</dbReference>
<accession>S4VTY7</accession>
<sequence length="830" mass="88832">MKRVQKRDTDREDTDRGDATTTTQGPPAKRRKTAAAPPASASAVTHAAPVRGGGDGEVLQPTLDGLPVDVLFEIMSWLPGWVLAAVACTCRAIEAVARDSRLWEAAYRRDIAHGGPPAEHADHDGHGKDIRWLYGLMRAAPGRLREGPTGRLTGRLVAADGVNRQSGEFSVVPGDGQGAATLSLDGYGAIVTKGDDADTLCTVQGQCVAGQFTGVLTIQWIGASAYASGLAATRVHRGTVTGPGEAAARGDDTVGKMRVLGGRALTGRCVSNDVAVPGCVYSGQCDDGAPGARGALRLPDGAIHEYWCRVPCDGDRDAHWGAQRPADNRALVTRTAYDIVSDDAEDNGDATRVTLSVHHGIGRLRDGPERAALDPGDGLFVMAAGWPPRAAIARACHAGHVLVWMGSEPFFLAVSHGHADRRIAGLRVLGDGPRIRALLDLADATEPSLDCLVALDRANPETVTRALAKVGPLKEADHADSLQEYRPCDDEPFGVVVDQRGDGGQHWVRCFLTGRRVEARRCAFFTTGRLYESRALVRWAEATRNWPCDPETGETVVGNALRIMWKPWMAPIPSDLLQTVAAHAISSTAISRTPKTRRVADRAASDLVRLQLLRTARAILALPPRGIATIAAHAISAWQSRGNAADDPTRHGDGKDEDDDGDNDDDDGAVRGFDLIALRHVELHDPAWNLRGEWHGDRPSAPFDDPTLGEHERHLLGGARTSPATDAAVRPDAHLDSHGVLRVALDRCSFVGARLVGVFFFGHRFCEASFVGAVLDRCAFIGCTFERCAFADAAVLHCGFWDCERVVEGAAKPLTLRKVCKVIRARGGIL</sequence>
<dbReference type="SUPFAM" id="SSF141571">
    <property type="entry name" value="Pentapeptide repeat-like"/>
    <property type="match status" value="1"/>
</dbReference>
<dbReference type="InterPro" id="IPR036047">
    <property type="entry name" value="F-box-like_dom_sf"/>
</dbReference>
<evidence type="ECO:0000313" key="3">
    <source>
        <dbReference type="EMBL" id="AGO82880.1"/>
    </source>
</evidence>
<feature type="compositionally biased region" description="Acidic residues" evidence="1">
    <location>
        <begin position="655"/>
        <end position="666"/>
    </location>
</feature>
<evidence type="ECO:0000256" key="1">
    <source>
        <dbReference type="SAM" id="MobiDB-lite"/>
    </source>
</evidence>
<dbReference type="KEGG" id="vg:16511868"/>
<feature type="compositionally biased region" description="Basic and acidic residues" evidence="1">
    <location>
        <begin position="1"/>
        <end position="18"/>
    </location>
</feature>
<dbReference type="Pfam" id="PF12937">
    <property type="entry name" value="F-box-like"/>
    <property type="match status" value="1"/>
</dbReference>
<feature type="domain" description="F-box" evidence="2">
    <location>
        <begin position="60"/>
        <end position="106"/>
    </location>
</feature>
<dbReference type="RefSeq" id="YP_008319549.1">
    <property type="nucleotide sequence ID" value="NC_021858.1"/>
</dbReference>
<dbReference type="Proteomes" id="UP000201566">
    <property type="component" value="Segment"/>
</dbReference>
<feature type="compositionally biased region" description="Low complexity" evidence="1">
    <location>
        <begin position="34"/>
        <end position="50"/>
    </location>
</feature>
<reference evidence="3 4" key="1">
    <citation type="journal article" date="2013" name="Science">
        <title>Pandoraviruses: amoeba viruses with genomes up to 2.5 Mb reaching that of parasitic eukaryotes.</title>
        <authorList>
            <person name="Philippe N."/>
            <person name="Legendre M."/>
            <person name="Doutre G."/>
            <person name="Coute Y."/>
            <person name="Poirot O."/>
            <person name="Lescot M."/>
            <person name="Arslan D."/>
            <person name="Seltzer V."/>
            <person name="Bertaux L."/>
            <person name="Bruley C."/>
            <person name="Garin J."/>
            <person name="Claverie J.M."/>
            <person name="Abergel C."/>
        </authorList>
    </citation>
    <scope>NUCLEOTIDE SEQUENCE [LARGE SCALE GENOMIC DNA]</scope>
    <source>
        <strain evidence="3">Melbourne</strain>
    </source>
</reference>
<feature type="region of interest" description="Disordered" evidence="1">
    <location>
        <begin position="640"/>
        <end position="666"/>
    </location>
</feature>
<dbReference type="InterPro" id="IPR001810">
    <property type="entry name" value="F-box_dom"/>
</dbReference>
<gene>
    <name evidence="3" type="ORF">pdul_cds_716</name>
</gene>
<dbReference type="GeneID" id="16511868"/>
<dbReference type="SUPFAM" id="SSF81383">
    <property type="entry name" value="F-box domain"/>
    <property type="match status" value="1"/>
</dbReference>
<dbReference type="PANTHER" id="PTHR12874:SF9">
    <property type="entry name" value="F-BOX ONLY PROTEIN 48"/>
    <property type="match status" value="1"/>
</dbReference>
<dbReference type="GO" id="GO:0031146">
    <property type="term" value="P:SCF-dependent proteasomal ubiquitin-dependent protein catabolic process"/>
    <property type="evidence" value="ECO:0007669"/>
    <property type="project" value="TreeGrafter"/>
</dbReference>
<dbReference type="EMBL" id="KC977570">
    <property type="protein sequence ID" value="AGO82880.1"/>
    <property type="molecule type" value="Genomic_DNA"/>
</dbReference>
<dbReference type="PROSITE" id="PS50181">
    <property type="entry name" value="FBOX"/>
    <property type="match status" value="1"/>
</dbReference>
<name>S4VTY7_9VIRU</name>
<evidence type="ECO:0000259" key="2">
    <source>
        <dbReference type="PROSITE" id="PS50181"/>
    </source>
</evidence>
<proteinExistence type="predicted"/>
<dbReference type="Gene3D" id="1.20.1280.50">
    <property type="match status" value="1"/>
</dbReference>
<dbReference type="SMART" id="SM00256">
    <property type="entry name" value="FBOX"/>
    <property type="match status" value="1"/>
</dbReference>
<dbReference type="GO" id="GO:0019005">
    <property type="term" value="C:SCF ubiquitin ligase complex"/>
    <property type="evidence" value="ECO:0007669"/>
    <property type="project" value="TreeGrafter"/>
</dbReference>
<dbReference type="PANTHER" id="PTHR12874">
    <property type="entry name" value="F-BOX ONLY PROTEIN 48-RELATED"/>
    <property type="match status" value="1"/>
</dbReference>